<keyword evidence="2" id="KW-1133">Transmembrane helix</keyword>
<evidence type="ECO:0000313" key="4">
    <source>
        <dbReference type="Proteomes" id="UP000636505"/>
    </source>
</evidence>
<evidence type="ECO:0000313" key="3">
    <source>
        <dbReference type="EMBL" id="MBE9076134.1"/>
    </source>
</evidence>
<accession>A0A8J7AK23</accession>
<comment type="caution">
    <text evidence="3">The sequence shown here is derived from an EMBL/GenBank/DDBJ whole genome shotgun (WGS) entry which is preliminary data.</text>
</comment>
<feature type="transmembrane region" description="Helical" evidence="2">
    <location>
        <begin position="30"/>
        <end position="52"/>
    </location>
</feature>
<protein>
    <submittedName>
        <fullName evidence="3">Uncharacterized protein</fullName>
    </submittedName>
</protein>
<dbReference type="RefSeq" id="WP_193904788.1">
    <property type="nucleotide sequence ID" value="NZ_JADEXG010000003.1"/>
</dbReference>
<proteinExistence type="predicted"/>
<evidence type="ECO:0000256" key="2">
    <source>
        <dbReference type="SAM" id="Phobius"/>
    </source>
</evidence>
<keyword evidence="2" id="KW-0812">Transmembrane</keyword>
<name>A0A8J7AK23_9CYAN</name>
<keyword evidence="4" id="KW-1185">Reference proteome</keyword>
<feature type="region of interest" description="Disordered" evidence="1">
    <location>
        <begin position="124"/>
        <end position="191"/>
    </location>
</feature>
<organism evidence="3 4">
    <name type="scientific">Vasconcelosia minhoensis LEGE 07310</name>
    <dbReference type="NCBI Taxonomy" id="915328"/>
    <lineage>
        <taxon>Bacteria</taxon>
        <taxon>Bacillati</taxon>
        <taxon>Cyanobacteriota</taxon>
        <taxon>Cyanophyceae</taxon>
        <taxon>Nodosilineales</taxon>
        <taxon>Cymatolegaceae</taxon>
        <taxon>Vasconcelosia</taxon>
        <taxon>Vasconcelosia minhoensis</taxon>
    </lineage>
</organism>
<reference evidence="3" key="1">
    <citation type="submission" date="2020-10" db="EMBL/GenBank/DDBJ databases">
        <authorList>
            <person name="Castelo-Branco R."/>
            <person name="Eusebio N."/>
            <person name="Adriana R."/>
            <person name="Vieira A."/>
            <person name="Brugerolle De Fraissinette N."/>
            <person name="Rezende De Castro R."/>
            <person name="Schneider M.P."/>
            <person name="Vasconcelos V."/>
            <person name="Leao P.N."/>
        </authorList>
    </citation>
    <scope>NUCLEOTIDE SEQUENCE</scope>
    <source>
        <strain evidence="3">LEGE 07310</strain>
    </source>
</reference>
<keyword evidence="2" id="KW-0472">Membrane</keyword>
<evidence type="ECO:0000256" key="1">
    <source>
        <dbReference type="SAM" id="MobiDB-lite"/>
    </source>
</evidence>
<dbReference type="Proteomes" id="UP000636505">
    <property type="component" value="Unassembled WGS sequence"/>
</dbReference>
<gene>
    <name evidence="3" type="ORF">IQ241_02300</name>
</gene>
<dbReference type="EMBL" id="JADEXG010000003">
    <property type="protein sequence ID" value="MBE9076134.1"/>
    <property type="molecule type" value="Genomic_DNA"/>
</dbReference>
<dbReference type="AlphaFoldDB" id="A0A8J7AK23"/>
<sequence>MASPTAPKPPPSPVQLQAQSQAQSVTPLHLGFALVGTAAIAALIGMGFGSAVRFSLVDTPSAQFLNPQQTFPPLPNWPAKAGVAPFDTPYFPGADRGPVYADEDFYSEPPERETFVDEVEPFSADAYPTADDPSEAELGYSEYPEYPDVFEENSSGEPASPDYSSEDFFPAAPDPDKGHQAKPSNLGLKGVYRSAAGERKLGQL</sequence>